<evidence type="ECO:0000256" key="1">
    <source>
        <dbReference type="ARBA" id="ARBA00004141"/>
    </source>
</evidence>
<keyword evidence="4 5" id="KW-0472">Membrane</keyword>
<gene>
    <name evidence="6" type="ORF">ruthe_02604</name>
</gene>
<proteinExistence type="predicted"/>
<dbReference type="Pfam" id="PF07264">
    <property type="entry name" value="EI24"/>
    <property type="match status" value="1"/>
</dbReference>
<evidence type="ECO:0000256" key="5">
    <source>
        <dbReference type="SAM" id="Phobius"/>
    </source>
</evidence>
<dbReference type="HOGENOM" id="CLU_081565_0_1_5"/>
<evidence type="ECO:0000256" key="4">
    <source>
        <dbReference type="ARBA" id="ARBA00023136"/>
    </source>
</evidence>
<dbReference type="STRING" id="1123069.ruthe_02604"/>
<feature type="transmembrane region" description="Helical" evidence="5">
    <location>
        <begin position="66"/>
        <end position="87"/>
    </location>
</feature>
<dbReference type="InterPro" id="IPR059112">
    <property type="entry name" value="CysZ/EI24"/>
</dbReference>
<evidence type="ECO:0000313" key="6">
    <source>
        <dbReference type="EMBL" id="EPX83806.1"/>
    </source>
</evidence>
<keyword evidence="7" id="KW-1185">Reference proteome</keyword>
<keyword evidence="3 5" id="KW-1133">Transmembrane helix</keyword>
<sequence length="230" mass="24475">MIGHSLILALSQMGDPAFRRVLWKGAGLAALLLVLSGAGLLWLLAHRLPETVSLPWLGELGWIDEAGLWVALPVLILLAALLMLPLAAAMTSLFLDEVAAAVEARHYPHLPPARHQGWAESVRDAIRSFGVVIGANLVALAAYLLLAPLAPLIWILLNGWLLGQEGFRSAALRRTDPAGAGALARRHRGLIWALGALTALPLAVPVVNLFVPVLAAAAFTHLHHRLVAAD</sequence>
<dbReference type="EMBL" id="AOLV01000029">
    <property type="protein sequence ID" value="EPX83806.1"/>
    <property type="molecule type" value="Genomic_DNA"/>
</dbReference>
<comment type="subcellular location">
    <subcellularLocation>
        <location evidence="1">Membrane</location>
        <topology evidence="1">Multi-pass membrane protein</topology>
    </subcellularLocation>
</comment>
<keyword evidence="2 5" id="KW-0812">Transmembrane</keyword>
<feature type="transmembrane region" description="Helical" evidence="5">
    <location>
        <begin position="21"/>
        <end position="46"/>
    </location>
</feature>
<accession>S9QQX6</accession>
<feature type="transmembrane region" description="Helical" evidence="5">
    <location>
        <begin position="190"/>
        <end position="219"/>
    </location>
</feature>
<evidence type="ECO:0000256" key="3">
    <source>
        <dbReference type="ARBA" id="ARBA00022989"/>
    </source>
</evidence>
<comment type="caution">
    <text evidence="6">The sequence shown here is derived from an EMBL/GenBank/DDBJ whole genome shotgun (WGS) entry which is preliminary data.</text>
</comment>
<organism evidence="6 7">
    <name type="scientific">Rubellimicrobium thermophilum DSM 16684</name>
    <dbReference type="NCBI Taxonomy" id="1123069"/>
    <lineage>
        <taxon>Bacteria</taxon>
        <taxon>Pseudomonadati</taxon>
        <taxon>Pseudomonadota</taxon>
        <taxon>Alphaproteobacteria</taxon>
        <taxon>Rhodobacterales</taxon>
        <taxon>Roseobacteraceae</taxon>
        <taxon>Rubellimicrobium</taxon>
    </lineage>
</organism>
<feature type="transmembrane region" description="Helical" evidence="5">
    <location>
        <begin position="131"/>
        <end position="157"/>
    </location>
</feature>
<dbReference type="Proteomes" id="UP000015346">
    <property type="component" value="Unassembled WGS sequence"/>
</dbReference>
<protein>
    <submittedName>
        <fullName evidence="6">Uncharacterized protein involved in cysteine biosynthesis</fullName>
    </submittedName>
</protein>
<evidence type="ECO:0000313" key="7">
    <source>
        <dbReference type="Proteomes" id="UP000015346"/>
    </source>
</evidence>
<dbReference type="AlphaFoldDB" id="S9QQX6"/>
<name>S9QQX6_9RHOB</name>
<dbReference type="RefSeq" id="WP_021098679.1">
    <property type="nucleotide sequence ID" value="NZ_KE557323.1"/>
</dbReference>
<evidence type="ECO:0000256" key="2">
    <source>
        <dbReference type="ARBA" id="ARBA00022692"/>
    </source>
</evidence>
<reference evidence="6 7" key="1">
    <citation type="journal article" date="2013" name="Stand. Genomic Sci.">
        <title>Genome sequence of the reddish-pigmented Rubellimicrobium thermophilum type strain (DSM 16684(T)), a member of the Roseobacter clade.</title>
        <authorList>
            <person name="Fiebig A."/>
            <person name="Riedel T."/>
            <person name="Gronow S."/>
            <person name="Petersen J."/>
            <person name="Klenk H.P."/>
            <person name="Goker M."/>
        </authorList>
    </citation>
    <scope>NUCLEOTIDE SEQUENCE [LARGE SCALE GENOMIC DNA]</scope>
    <source>
        <strain evidence="6 7">DSM 16684</strain>
    </source>
</reference>